<accession>A0A6A1UHW3</accession>
<dbReference type="AlphaFoldDB" id="A0A6A1UHW3"/>
<comment type="caution">
    <text evidence="3">The sequence shown here is derived from an EMBL/GenBank/DDBJ whole genome shotgun (WGS) entry which is preliminary data.</text>
</comment>
<feature type="region of interest" description="Disordered" evidence="1">
    <location>
        <begin position="133"/>
        <end position="179"/>
    </location>
</feature>
<gene>
    <name evidence="3" type="ORF">CJ030_MR0G008020</name>
</gene>
<reference evidence="3 4" key="1">
    <citation type="journal article" date="2019" name="Plant Biotechnol. J.">
        <title>The red bayberry genome and genetic basis of sex determination.</title>
        <authorList>
            <person name="Jia H.M."/>
            <person name="Jia H.J."/>
            <person name="Cai Q.L."/>
            <person name="Wang Y."/>
            <person name="Zhao H.B."/>
            <person name="Yang W.F."/>
            <person name="Wang G.Y."/>
            <person name="Li Y.H."/>
            <person name="Zhan D.L."/>
            <person name="Shen Y.T."/>
            <person name="Niu Q.F."/>
            <person name="Chang L."/>
            <person name="Qiu J."/>
            <person name="Zhao L."/>
            <person name="Xie H.B."/>
            <person name="Fu W.Y."/>
            <person name="Jin J."/>
            <person name="Li X.W."/>
            <person name="Jiao Y."/>
            <person name="Zhou C.C."/>
            <person name="Tu T."/>
            <person name="Chai C.Y."/>
            <person name="Gao J.L."/>
            <person name="Fan L.J."/>
            <person name="van de Weg E."/>
            <person name="Wang J.Y."/>
            <person name="Gao Z.S."/>
        </authorList>
    </citation>
    <scope>NUCLEOTIDE SEQUENCE [LARGE SCALE GENOMIC DNA]</scope>
    <source>
        <tissue evidence="3">Leaves</tissue>
    </source>
</reference>
<dbReference type="Proteomes" id="UP000516437">
    <property type="component" value="Unassembled WGS sequence"/>
</dbReference>
<evidence type="ECO:0000259" key="2">
    <source>
        <dbReference type="Pfam" id="PF12776"/>
    </source>
</evidence>
<evidence type="ECO:0000313" key="3">
    <source>
        <dbReference type="EMBL" id="KAB1200124.1"/>
    </source>
</evidence>
<dbReference type="PANTHER" id="PTHR47584">
    <property type="match status" value="1"/>
</dbReference>
<dbReference type="InterPro" id="IPR024752">
    <property type="entry name" value="Myb/SANT-like_dom"/>
</dbReference>
<organism evidence="3 4">
    <name type="scientific">Morella rubra</name>
    <name type="common">Chinese bayberry</name>
    <dbReference type="NCBI Taxonomy" id="262757"/>
    <lineage>
        <taxon>Eukaryota</taxon>
        <taxon>Viridiplantae</taxon>
        <taxon>Streptophyta</taxon>
        <taxon>Embryophyta</taxon>
        <taxon>Tracheophyta</taxon>
        <taxon>Spermatophyta</taxon>
        <taxon>Magnoliopsida</taxon>
        <taxon>eudicotyledons</taxon>
        <taxon>Gunneridae</taxon>
        <taxon>Pentapetalae</taxon>
        <taxon>rosids</taxon>
        <taxon>fabids</taxon>
        <taxon>Fagales</taxon>
        <taxon>Myricaceae</taxon>
        <taxon>Morella</taxon>
    </lineage>
</organism>
<dbReference type="PANTHER" id="PTHR47584:SF14">
    <property type="entry name" value="L10-INTERACTING MYB DOMAIN-CONTAINING PROTEIN-LIKE"/>
    <property type="match status" value="1"/>
</dbReference>
<dbReference type="Pfam" id="PF12776">
    <property type="entry name" value="Myb_DNA-bind_3"/>
    <property type="match status" value="1"/>
</dbReference>
<evidence type="ECO:0000313" key="4">
    <source>
        <dbReference type="Proteomes" id="UP000516437"/>
    </source>
</evidence>
<name>A0A6A1UHW3_9ROSI</name>
<dbReference type="InterPro" id="IPR045026">
    <property type="entry name" value="LIMYB"/>
</dbReference>
<proteinExistence type="predicted"/>
<feature type="domain" description="Myb/SANT-like" evidence="2">
    <location>
        <begin position="3"/>
        <end position="95"/>
    </location>
</feature>
<sequence length="246" mass="27759">MVWHPEDVQNLIYLLIDEYNARTFVDGKPKDPKLWQQIAQKLDIPDYPGISGVQVMGKVNSLKQDYKAFQFLKDQTGVGWDEEKDTVDADDAWWDLKSQANPNITKFKNKGLANYPELHLLFAYSTASGALRQSSVQRAPTPEECARRERASMDTSSSSRKRGSASVMGARQRRKAKPTSEELYYDEVRNFIIGRRDRDGAGSSGHSGGMKECIAALQSLNPRLPIEQFTVVVRYLTGNRDARKPS</sequence>
<evidence type="ECO:0000256" key="1">
    <source>
        <dbReference type="SAM" id="MobiDB-lite"/>
    </source>
</evidence>
<keyword evidence="4" id="KW-1185">Reference proteome</keyword>
<dbReference type="EMBL" id="RXIC02000219">
    <property type="protein sequence ID" value="KAB1200124.1"/>
    <property type="molecule type" value="Genomic_DNA"/>
</dbReference>
<dbReference type="OrthoDB" id="686198at2759"/>
<protein>
    <recommendedName>
        <fullName evidence="2">Myb/SANT-like domain-containing protein</fullName>
    </recommendedName>
</protein>